<protein>
    <recommendedName>
        <fullName evidence="13">8-oxo-dGTP diphosphatase</fullName>
        <ecNumber evidence="12">3.6.1.55</ecNumber>
    </recommendedName>
    <alternativeName>
        <fullName evidence="16">7,8-dihydro-8-oxoguanine-triphosphatase</fullName>
    </alternativeName>
    <alternativeName>
        <fullName evidence="15">Mutator protein MutT</fullName>
    </alternativeName>
    <alternativeName>
        <fullName evidence="14">dGTP pyrophosphohydrolase</fullName>
    </alternativeName>
</protein>
<dbReference type="PRINTS" id="PR00502">
    <property type="entry name" value="NUDIXFAMILY"/>
</dbReference>
<evidence type="ECO:0000256" key="4">
    <source>
        <dbReference type="ARBA" id="ARBA00022705"/>
    </source>
</evidence>
<keyword evidence="3" id="KW-0515">Mutator protein</keyword>
<feature type="domain" description="Nudix hydrolase" evidence="17">
    <location>
        <begin position="2"/>
        <end position="131"/>
    </location>
</feature>
<accession>A0ABP9QL48</accession>
<keyword evidence="6" id="KW-0227">DNA damage</keyword>
<evidence type="ECO:0000256" key="1">
    <source>
        <dbReference type="ARBA" id="ARBA00001946"/>
    </source>
</evidence>
<keyword evidence="19" id="KW-1185">Reference proteome</keyword>
<dbReference type="GO" id="GO:0016787">
    <property type="term" value="F:hydrolase activity"/>
    <property type="evidence" value="ECO:0007669"/>
    <property type="project" value="UniProtKB-KW"/>
</dbReference>
<evidence type="ECO:0000256" key="8">
    <source>
        <dbReference type="ARBA" id="ARBA00022842"/>
    </source>
</evidence>
<gene>
    <name evidence="18" type="ORF">GCM10025770_16330</name>
</gene>
<dbReference type="RefSeq" id="WP_345532405.1">
    <property type="nucleotide sequence ID" value="NZ_BAABLD010000008.1"/>
</dbReference>
<dbReference type="InterPro" id="IPR022998">
    <property type="entry name" value="ThiamineP_synth_TenI"/>
</dbReference>
<dbReference type="Gene3D" id="3.90.79.10">
    <property type="entry name" value="Nucleoside Triphosphate Pyrophosphohydrolase"/>
    <property type="match status" value="1"/>
</dbReference>
<keyword evidence="8" id="KW-0460">Magnesium</keyword>
<dbReference type="Pfam" id="PF02581">
    <property type="entry name" value="TMP-TENI"/>
    <property type="match status" value="1"/>
</dbReference>
<evidence type="ECO:0000256" key="14">
    <source>
        <dbReference type="ARBA" id="ARBA00041592"/>
    </source>
</evidence>
<evidence type="ECO:0000256" key="11">
    <source>
        <dbReference type="ARBA" id="ARBA00036904"/>
    </source>
</evidence>
<evidence type="ECO:0000313" key="18">
    <source>
        <dbReference type="EMBL" id="GAA5163698.1"/>
    </source>
</evidence>
<dbReference type="SUPFAM" id="SSF51391">
    <property type="entry name" value="Thiamin phosphate synthase"/>
    <property type="match status" value="1"/>
</dbReference>
<evidence type="ECO:0000313" key="19">
    <source>
        <dbReference type="Proteomes" id="UP001500547"/>
    </source>
</evidence>
<dbReference type="SUPFAM" id="SSF55811">
    <property type="entry name" value="Nudix"/>
    <property type="match status" value="1"/>
</dbReference>
<keyword evidence="4" id="KW-0235">DNA replication</keyword>
<dbReference type="PANTHER" id="PTHR47707">
    <property type="entry name" value="8-OXO-DGTP DIPHOSPHATASE"/>
    <property type="match status" value="1"/>
</dbReference>
<dbReference type="PANTHER" id="PTHR47707:SF1">
    <property type="entry name" value="NUDIX HYDROLASE FAMILY PROTEIN"/>
    <property type="match status" value="1"/>
</dbReference>
<comment type="catalytic activity">
    <reaction evidence="10">
        <text>8-oxo-dGTP + H2O = 8-oxo-dGMP + diphosphate + H(+)</text>
        <dbReference type="Rhea" id="RHEA:31575"/>
        <dbReference type="ChEBI" id="CHEBI:15377"/>
        <dbReference type="ChEBI" id="CHEBI:15378"/>
        <dbReference type="ChEBI" id="CHEBI:33019"/>
        <dbReference type="ChEBI" id="CHEBI:63224"/>
        <dbReference type="ChEBI" id="CHEBI:77896"/>
        <dbReference type="EC" id="3.6.1.55"/>
    </reaction>
</comment>
<evidence type="ECO:0000256" key="3">
    <source>
        <dbReference type="ARBA" id="ARBA00022457"/>
    </source>
</evidence>
<comment type="cofactor">
    <cofactor evidence="1">
        <name>Mg(2+)</name>
        <dbReference type="ChEBI" id="CHEBI:18420"/>
    </cofactor>
</comment>
<dbReference type="Gene3D" id="3.20.20.70">
    <property type="entry name" value="Aldolase class I"/>
    <property type="match status" value="1"/>
</dbReference>
<dbReference type="InterPro" id="IPR036206">
    <property type="entry name" value="ThiamineP_synth_sf"/>
</dbReference>
<dbReference type="Pfam" id="PF00293">
    <property type="entry name" value="NUDIX"/>
    <property type="match status" value="1"/>
</dbReference>
<reference evidence="19" key="1">
    <citation type="journal article" date="2019" name="Int. J. Syst. Evol. Microbiol.">
        <title>The Global Catalogue of Microorganisms (GCM) 10K type strain sequencing project: providing services to taxonomists for standard genome sequencing and annotation.</title>
        <authorList>
            <consortium name="The Broad Institute Genomics Platform"/>
            <consortium name="The Broad Institute Genome Sequencing Center for Infectious Disease"/>
            <person name="Wu L."/>
            <person name="Ma J."/>
        </authorList>
    </citation>
    <scope>NUCLEOTIDE SEQUENCE [LARGE SCALE GENOMIC DNA]</scope>
    <source>
        <strain evidence="19">JCM 18715</strain>
    </source>
</reference>
<dbReference type="InterPro" id="IPR000086">
    <property type="entry name" value="NUDIX_hydrolase_dom"/>
</dbReference>
<dbReference type="InterPro" id="IPR047127">
    <property type="entry name" value="MutT-like"/>
</dbReference>
<evidence type="ECO:0000256" key="16">
    <source>
        <dbReference type="ARBA" id="ARBA00042798"/>
    </source>
</evidence>
<evidence type="ECO:0000256" key="5">
    <source>
        <dbReference type="ARBA" id="ARBA00022723"/>
    </source>
</evidence>
<dbReference type="CDD" id="cd00564">
    <property type="entry name" value="TMP_TenI"/>
    <property type="match status" value="1"/>
</dbReference>
<dbReference type="EMBL" id="BAABLD010000008">
    <property type="protein sequence ID" value="GAA5163698.1"/>
    <property type="molecule type" value="Genomic_DNA"/>
</dbReference>
<organism evidence="18 19">
    <name type="scientific">Viridibacterium curvum</name>
    <dbReference type="NCBI Taxonomy" id="1101404"/>
    <lineage>
        <taxon>Bacteria</taxon>
        <taxon>Pseudomonadati</taxon>
        <taxon>Pseudomonadota</taxon>
        <taxon>Betaproteobacteria</taxon>
        <taxon>Rhodocyclales</taxon>
        <taxon>Rhodocyclaceae</taxon>
        <taxon>Viridibacterium</taxon>
    </lineage>
</organism>
<dbReference type="CDD" id="cd03425">
    <property type="entry name" value="NUDIX_MutT_NudA_like"/>
    <property type="match status" value="1"/>
</dbReference>
<evidence type="ECO:0000256" key="12">
    <source>
        <dbReference type="ARBA" id="ARBA00038905"/>
    </source>
</evidence>
<comment type="caution">
    <text evidence="18">The sequence shown here is derived from an EMBL/GenBank/DDBJ whole genome shotgun (WGS) entry which is preliminary data.</text>
</comment>
<evidence type="ECO:0000256" key="15">
    <source>
        <dbReference type="ARBA" id="ARBA00041979"/>
    </source>
</evidence>
<dbReference type="PROSITE" id="PS51462">
    <property type="entry name" value="NUDIX"/>
    <property type="match status" value="1"/>
</dbReference>
<evidence type="ECO:0000256" key="2">
    <source>
        <dbReference type="ARBA" id="ARBA00005582"/>
    </source>
</evidence>
<sequence length="314" mass="34286">MVKKVDVSAAVITRPDGRFLLGQRAEGTFYPGYWEFPGGKVEPGETPRDALVRELSEELSVSVREAWPWLMREHHYEHAHVRLHFFEVPMWEGEPCAHVHADLRWQQAGAFTVSPMLPANGPILKALSLPRRMAVTHAGEIGVDAQLAALDRALAAGLRWVQVREPLLDAPTRRRFAEAVLARCRAAGALVVLNGSADEARELGMDGVHLSAAALAALEARPELEWVGASCHTREELERANALTLDYAVLGAIKPTATHADRAAIGWERFHALTRELSLPVIAIGGLGFNDLREARQAGAHGIASIRAAWGEAL</sequence>
<keyword evidence="5" id="KW-0479">Metal-binding</keyword>
<evidence type="ECO:0000256" key="6">
    <source>
        <dbReference type="ARBA" id="ARBA00022763"/>
    </source>
</evidence>
<dbReference type="InterPro" id="IPR020476">
    <property type="entry name" value="Nudix_hydrolase"/>
</dbReference>
<name>A0ABP9QL48_9RHOO</name>
<dbReference type="InterPro" id="IPR015797">
    <property type="entry name" value="NUDIX_hydrolase-like_dom_sf"/>
</dbReference>
<comment type="catalytic activity">
    <reaction evidence="11">
        <text>8-oxo-GTP + H2O = 8-oxo-GMP + diphosphate + H(+)</text>
        <dbReference type="Rhea" id="RHEA:67616"/>
        <dbReference type="ChEBI" id="CHEBI:15377"/>
        <dbReference type="ChEBI" id="CHEBI:15378"/>
        <dbReference type="ChEBI" id="CHEBI:33019"/>
        <dbReference type="ChEBI" id="CHEBI:143553"/>
        <dbReference type="ChEBI" id="CHEBI:145694"/>
    </reaction>
</comment>
<evidence type="ECO:0000256" key="7">
    <source>
        <dbReference type="ARBA" id="ARBA00022801"/>
    </source>
</evidence>
<evidence type="ECO:0000259" key="17">
    <source>
        <dbReference type="PROSITE" id="PS51462"/>
    </source>
</evidence>
<keyword evidence="9" id="KW-0234">DNA repair</keyword>
<dbReference type="InterPro" id="IPR013785">
    <property type="entry name" value="Aldolase_TIM"/>
</dbReference>
<dbReference type="Proteomes" id="UP001500547">
    <property type="component" value="Unassembled WGS sequence"/>
</dbReference>
<evidence type="ECO:0000256" key="13">
    <source>
        <dbReference type="ARBA" id="ARBA00040794"/>
    </source>
</evidence>
<dbReference type="NCBIfam" id="NF006530">
    <property type="entry name" value="PRK08999.1"/>
    <property type="match status" value="1"/>
</dbReference>
<dbReference type="EC" id="3.6.1.55" evidence="12"/>
<evidence type="ECO:0000256" key="9">
    <source>
        <dbReference type="ARBA" id="ARBA00023204"/>
    </source>
</evidence>
<proteinExistence type="inferred from homology"/>
<comment type="similarity">
    <text evidence="2">Belongs to the Nudix hydrolase family.</text>
</comment>
<evidence type="ECO:0000256" key="10">
    <source>
        <dbReference type="ARBA" id="ARBA00035861"/>
    </source>
</evidence>
<keyword evidence="7 18" id="KW-0378">Hydrolase</keyword>